<evidence type="ECO:0000256" key="2">
    <source>
        <dbReference type="ARBA" id="ARBA00022833"/>
    </source>
</evidence>
<evidence type="ECO:0000313" key="8">
    <source>
        <dbReference type="EMBL" id="MFC4543535.1"/>
    </source>
</evidence>
<evidence type="ECO:0000313" key="9">
    <source>
        <dbReference type="Proteomes" id="UP001595898"/>
    </source>
</evidence>
<evidence type="ECO:0000259" key="7">
    <source>
        <dbReference type="PROSITE" id="PS51134"/>
    </source>
</evidence>
<evidence type="ECO:0000256" key="4">
    <source>
        <dbReference type="ARBA" id="ARBA00023163"/>
    </source>
</evidence>
<dbReference type="Gene3D" id="2.20.25.10">
    <property type="match status" value="1"/>
</dbReference>
<dbReference type="SUPFAM" id="SSF57783">
    <property type="entry name" value="Zinc beta-ribbon"/>
    <property type="match status" value="1"/>
</dbReference>
<feature type="region of interest" description="Disordered" evidence="6">
    <location>
        <begin position="1"/>
        <end position="33"/>
    </location>
</feature>
<gene>
    <name evidence="8" type="ORF">ACFO5R_16510</name>
</gene>
<dbReference type="InterPro" id="IPR013137">
    <property type="entry name" value="Znf_TFIIB"/>
</dbReference>
<dbReference type="EMBL" id="JBHSFA010000007">
    <property type="protein sequence ID" value="MFC4543535.1"/>
    <property type="molecule type" value="Genomic_DNA"/>
</dbReference>
<dbReference type="GO" id="GO:0008270">
    <property type="term" value="F:zinc ion binding"/>
    <property type="evidence" value="ECO:0007669"/>
    <property type="project" value="UniProtKB-KW"/>
</dbReference>
<dbReference type="Proteomes" id="UP001595898">
    <property type="component" value="Unassembled WGS sequence"/>
</dbReference>
<keyword evidence="1 5" id="KW-0863">Zinc-finger</keyword>
<feature type="compositionally biased region" description="Basic and acidic residues" evidence="6">
    <location>
        <begin position="21"/>
        <end position="31"/>
    </location>
</feature>
<sequence length="81" mass="9333">MTDTTIRTYTDERDEEETEETTTRSDEREQCPECGGRLISDSEHAETVCEDCGLVVEEDEIDRGPEWRAFDAAEKDEKSRV</sequence>
<accession>A0ABD5PSJ8</accession>
<keyword evidence="1 5" id="KW-0479">Metal-binding</keyword>
<evidence type="ECO:0000256" key="5">
    <source>
        <dbReference type="PROSITE-ProRule" id="PRU00469"/>
    </source>
</evidence>
<dbReference type="PROSITE" id="PS51134">
    <property type="entry name" value="ZF_TFIIB"/>
    <property type="match status" value="1"/>
</dbReference>
<keyword evidence="9" id="KW-1185">Reference proteome</keyword>
<keyword evidence="3" id="KW-0805">Transcription regulation</keyword>
<dbReference type="Pfam" id="PF08271">
    <property type="entry name" value="Zn_Ribbon_TF"/>
    <property type="match status" value="1"/>
</dbReference>
<keyword evidence="2" id="KW-0862">Zinc</keyword>
<protein>
    <submittedName>
        <fullName evidence="8">TFIIB-type zinc ribbon-containing protein</fullName>
    </submittedName>
</protein>
<organism evidence="8 9">
    <name type="scientific">Halosolutus amylolyticus</name>
    <dbReference type="NCBI Taxonomy" id="2932267"/>
    <lineage>
        <taxon>Archaea</taxon>
        <taxon>Methanobacteriati</taxon>
        <taxon>Methanobacteriota</taxon>
        <taxon>Stenosarchaea group</taxon>
        <taxon>Halobacteria</taxon>
        <taxon>Halobacteriales</taxon>
        <taxon>Natrialbaceae</taxon>
        <taxon>Halosolutus</taxon>
    </lineage>
</organism>
<keyword evidence="4" id="KW-0804">Transcription</keyword>
<comment type="caution">
    <text evidence="8">The sequence shown here is derived from an EMBL/GenBank/DDBJ whole genome shotgun (WGS) entry which is preliminary data.</text>
</comment>
<dbReference type="InterPro" id="IPR000812">
    <property type="entry name" value="TFIIB"/>
</dbReference>
<name>A0ABD5PSJ8_9EURY</name>
<dbReference type="PRINTS" id="PR00685">
    <property type="entry name" value="TIFACTORIIB"/>
</dbReference>
<feature type="non-terminal residue" evidence="8">
    <location>
        <position position="81"/>
    </location>
</feature>
<evidence type="ECO:0000256" key="6">
    <source>
        <dbReference type="SAM" id="MobiDB-lite"/>
    </source>
</evidence>
<reference evidence="8 9" key="1">
    <citation type="journal article" date="2019" name="Int. J. Syst. Evol. Microbiol.">
        <title>The Global Catalogue of Microorganisms (GCM) 10K type strain sequencing project: providing services to taxonomists for standard genome sequencing and annotation.</title>
        <authorList>
            <consortium name="The Broad Institute Genomics Platform"/>
            <consortium name="The Broad Institute Genome Sequencing Center for Infectious Disease"/>
            <person name="Wu L."/>
            <person name="Ma J."/>
        </authorList>
    </citation>
    <scope>NUCLEOTIDE SEQUENCE [LARGE SCALE GENOMIC DNA]</scope>
    <source>
        <strain evidence="8 9">WLHS5</strain>
    </source>
</reference>
<feature type="domain" description="TFIIB-type" evidence="7">
    <location>
        <begin position="27"/>
        <end position="57"/>
    </location>
</feature>
<dbReference type="RefSeq" id="WP_382182386.1">
    <property type="nucleotide sequence ID" value="NZ_JBHSFA010000007.1"/>
</dbReference>
<evidence type="ECO:0000256" key="1">
    <source>
        <dbReference type="ARBA" id="ARBA00022771"/>
    </source>
</evidence>
<evidence type="ECO:0000256" key="3">
    <source>
        <dbReference type="ARBA" id="ARBA00023015"/>
    </source>
</evidence>
<dbReference type="AlphaFoldDB" id="A0ABD5PSJ8"/>
<proteinExistence type="predicted"/>